<dbReference type="Proteomes" id="UP000663452">
    <property type="component" value="Chromosome"/>
</dbReference>
<dbReference type="EMBL" id="CP070969">
    <property type="protein sequence ID" value="QSF47164.1"/>
    <property type="molecule type" value="Genomic_DNA"/>
</dbReference>
<keyword evidence="2" id="KW-1185">Reference proteome</keyword>
<protein>
    <submittedName>
        <fullName evidence="1">Uncharacterized protein</fullName>
    </submittedName>
</protein>
<accession>A0ABX7LJK2</accession>
<reference evidence="1 2" key="1">
    <citation type="submission" date="2021-02" db="EMBL/GenBank/DDBJ databases">
        <title>Paenibacillus tianjinensis sp. nov.</title>
        <authorList>
            <person name="Liu H."/>
        </authorList>
    </citation>
    <scope>NUCLEOTIDE SEQUENCE [LARGE SCALE GENOMIC DNA]</scope>
    <source>
        <strain evidence="1 2">TB2019</strain>
    </source>
</reference>
<evidence type="ECO:0000313" key="1">
    <source>
        <dbReference type="EMBL" id="QSF47164.1"/>
    </source>
</evidence>
<dbReference type="RefSeq" id="WP_206104599.1">
    <property type="nucleotide sequence ID" value="NZ_CP070969.1"/>
</dbReference>
<sequence length="220" mass="24216">MQNITRKGIKISLIYIIALIMVFPFQNTVSAEEIQNTKENYTSYLTGLIDSGDSGAATVLDQFNNLAPEQQEAFVEFLYSPEYGSTVSNAIKQEENGVRTKNVVVDDITLPVTISKFETITDANSQQLLAVPGVITLHSEAEIGIAGITTSRLITDMKWEHDGSVATKNLTIGQGHNNWNPAYFITETGTYNPGYITGGYAYGWAKWKMSGLSIILCKLF</sequence>
<name>A0ABX7LJK2_9BACL</name>
<gene>
    <name evidence="1" type="ORF">JRJ22_11680</name>
</gene>
<organism evidence="1 2">
    <name type="scientific">Paenibacillus tianjinensis</name>
    <dbReference type="NCBI Taxonomy" id="2810347"/>
    <lineage>
        <taxon>Bacteria</taxon>
        <taxon>Bacillati</taxon>
        <taxon>Bacillota</taxon>
        <taxon>Bacilli</taxon>
        <taxon>Bacillales</taxon>
        <taxon>Paenibacillaceae</taxon>
        <taxon>Paenibacillus</taxon>
    </lineage>
</organism>
<proteinExistence type="predicted"/>
<evidence type="ECO:0000313" key="2">
    <source>
        <dbReference type="Proteomes" id="UP000663452"/>
    </source>
</evidence>